<dbReference type="InterPro" id="IPR015424">
    <property type="entry name" value="PyrdxlP-dep_Trfase"/>
</dbReference>
<dbReference type="PATRIC" id="fig|1423810.4.peg.666"/>
<dbReference type="InterPro" id="IPR015421">
    <property type="entry name" value="PyrdxlP-dep_Trfase_major"/>
</dbReference>
<feature type="domain" description="Aminotransferase class I/classII large" evidence="7">
    <location>
        <begin position="36"/>
        <end position="387"/>
    </location>
</feature>
<reference evidence="8 9" key="1">
    <citation type="journal article" date="2015" name="Genome Announc.">
        <title>Expanding the biotechnology potential of lactobacilli through comparative genomics of 213 strains and associated genera.</title>
        <authorList>
            <person name="Sun Z."/>
            <person name="Harris H.M."/>
            <person name="McCann A."/>
            <person name="Guo C."/>
            <person name="Argimon S."/>
            <person name="Zhang W."/>
            <person name="Yang X."/>
            <person name="Jeffery I.B."/>
            <person name="Cooney J.C."/>
            <person name="Kagawa T.F."/>
            <person name="Liu W."/>
            <person name="Song Y."/>
            <person name="Salvetti E."/>
            <person name="Wrobel A."/>
            <person name="Rasinkangas P."/>
            <person name="Parkhill J."/>
            <person name="Rea M.C."/>
            <person name="O'Sullivan O."/>
            <person name="Ritari J."/>
            <person name="Douillard F.P."/>
            <person name="Paul Ross R."/>
            <person name="Yang R."/>
            <person name="Briner A.E."/>
            <person name="Felis G.E."/>
            <person name="de Vos W.M."/>
            <person name="Barrangou R."/>
            <person name="Klaenhammer T.R."/>
            <person name="Caufield P.W."/>
            <person name="Cui Y."/>
            <person name="Zhang H."/>
            <person name="O'Toole P.W."/>
        </authorList>
    </citation>
    <scope>NUCLEOTIDE SEQUENCE [LARGE SCALE GENOMIC DNA]</scope>
    <source>
        <strain evidence="8 9">DSM 22698</strain>
    </source>
</reference>
<comment type="cofactor">
    <cofactor evidence="1 6">
        <name>pyridoxal 5'-phosphate</name>
        <dbReference type="ChEBI" id="CHEBI:597326"/>
    </cofactor>
</comment>
<sequence length="400" mass="43529">MPTTKPSLLQNLDHTYDGLGANPIRVFDAEASKILHVIKLSLGEPDFNVPEHVKQAAIASINNDESHYGPSNGWPKLRQAAADFLQDRYDLTYDPNTEVAITVGATEGLHAALDTLLNPGDQVLMPSPTFSLYDQLVRINGAEPVYVDTSSTGFVFTPEQLRAGIAKCDHLKVVLLNFPSNPTGVTYNEAQVTALADVLRDTDIAVISDEIYSELTYEGTHYSFAKALPEQTLLINGVSKSHAMTGWRIGFIAGPAELMRRVSLAHAFNVTSASNPAMAGAYEALSTEAGRQDTLAMKAEYLKRRDFVVKKMQAMGFGIPNPNGAFYVFAKIPDDLIQDDTKFCYDLVRTSAVAVIPGGGFGPGGEGHIRLSYAASMANLTEAMRRLQTYVDQYRAAHHA</sequence>
<dbReference type="GO" id="GO:0030170">
    <property type="term" value="F:pyridoxal phosphate binding"/>
    <property type="evidence" value="ECO:0007669"/>
    <property type="project" value="InterPro"/>
</dbReference>
<dbReference type="EC" id="2.6.1.-" evidence="6"/>
<dbReference type="GO" id="GO:0008483">
    <property type="term" value="F:transaminase activity"/>
    <property type="evidence" value="ECO:0007669"/>
    <property type="project" value="UniProtKB-KW"/>
</dbReference>
<evidence type="ECO:0000256" key="3">
    <source>
        <dbReference type="ARBA" id="ARBA00022576"/>
    </source>
</evidence>
<keyword evidence="9" id="KW-1185">Reference proteome</keyword>
<dbReference type="Pfam" id="PF00155">
    <property type="entry name" value="Aminotran_1_2"/>
    <property type="match status" value="1"/>
</dbReference>
<evidence type="ECO:0000313" key="9">
    <source>
        <dbReference type="Proteomes" id="UP000051789"/>
    </source>
</evidence>
<dbReference type="STRING" id="1423810.FD19_GL000649"/>
<gene>
    <name evidence="8" type="ORF">FD19_GL000649</name>
</gene>
<comment type="caution">
    <text evidence="8">The sequence shown here is derived from an EMBL/GenBank/DDBJ whole genome shotgun (WGS) entry which is preliminary data.</text>
</comment>
<dbReference type="PANTHER" id="PTHR46383">
    <property type="entry name" value="ASPARTATE AMINOTRANSFERASE"/>
    <property type="match status" value="1"/>
</dbReference>
<proteinExistence type="inferred from homology"/>
<dbReference type="RefSeq" id="WP_056969101.1">
    <property type="nucleotide sequence ID" value="NZ_AYZK01000001.1"/>
</dbReference>
<dbReference type="Gene3D" id="3.40.640.10">
    <property type="entry name" value="Type I PLP-dependent aspartate aminotransferase-like (Major domain)"/>
    <property type="match status" value="1"/>
</dbReference>
<keyword evidence="3 6" id="KW-0032">Aminotransferase</keyword>
<evidence type="ECO:0000313" key="8">
    <source>
        <dbReference type="EMBL" id="KRM88355.1"/>
    </source>
</evidence>
<evidence type="ECO:0000256" key="6">
    <source>
        <dbReference type="RuleBase" id="RU000481"/>
    </source>
</evidence>
<evidence type="ECO:0000256" key="1">
    <source>
        <dbReference type="ARBA" id="ARBA00001933"/>
    </source>
</evidence>
<protein>
    <recommendedName>
        <fullName evidence="6">Aminotransferase</fullName>
        <ecNumber evidence="6">2.6.1.-</ecNumber>
    </recommendedName>
</protein>
<keyword evidence="4 6" id="KW-0808">Transferase</keyword>
<comment type="similarity">
    <text evidence="2 6">Belongs to the class-I pyridoxal-phosphate-dependent aminotransferase family.</text>
</comment>
<dbReference type="InterPro" id="IPR004838">
    <property type="entry name" value="NHTrfase_class1_PyrdxlP-BS"/>
</dbReference>
<keyword evidence="5" id="KW-0663">Pyridoxal phosphate</keyword>
<dbReference type="EMBL" id="AYZK01000001">
    <property type="protein sequence ID" value="KRM88355.1"/>
    <property type="molecule type" value="Genomic_DNA"/>
</dbReference>
<evidence type="ECO:0000256" key="2">
    <source>
        <dbReference type="ARBA" id="ARBA00007441"/>
    </source>
</evidence>
<organism evidence="8 9">
    <name type="scientific">Lacticaseibacillus thailandensis DSM 22698 = JCM 13996</name>
    <dbReference type="NCBI Taxonomy" id="1423810"/>
    <lineage>
        <taxon>Bacteria</taxon>
        <taxon>Bacillati</taxon>
        <taxon>Bacillota</taxon>
        <taxon>Bacilli</taxon>
        <taxon>Lactobacillales</taxon>
        <taxon>Lactobacillaceae</taxon>
        <taxon>Lacticaseibacillus</taxon>
    </lineage>
</organism>
<evidence type="ECO:0000259" key="7">
    <source>
        <dbReference type="Pfam" id="PF00155"/>
    </source>
</evidence>
<dbReference type="SUPFAM" id="SSF53383">
    <property type="entry name" value="PLP-dependent transferases"/>
    <property type="match status" value="1"/>
</dbReference>
<evidence type="ECO:0000256" key="4">
    <source>
        <dbReference type="ARBA" id="ARBA00022679"/>
    </source>
</evidence>
<accession>A0A0R2CKP1</accession>
<dbReference type="PANTHER" id="PTHR46383:SF4">
    <property type="entry name" value="AMINOTRANSFERASE"/>
    <property type="match status" value="1"/>
</dbReference>
<dbReference type="GO" id="GO:0006520">
    <property type="term" value="P:amino acid metabolic process"/>
    <property type="evidence" value="ECO:0007669"/>
    <property type="project" value="InterPro"/>
</dbReference>
<evidence type="ECO:0000256" key="5">
    <source>
        <dbReference type="ARBA" id="ARBA00022898"/>
    </source>
</evidence>
<dbReference type="InterPro" id="IPR050596">
    <property type="entry name" value="AspAT/PAT-like"/>
</dbReference>
<dbReference type="Proteomes" id="UP000051789">
    <property type="component" value="Unassembled WGS sequence"/>
</dbReference>
<name>A0A0R2CKP1_9LACO</name>
<dbReference type="InterPro" id="IPR004839">
    <property type="entry name" value="Aminotransferase_I/II_large"/>
</dbReference>
<dbReference type="AlphaFoldDB" id="A0A0R2CKP1"/>
<dbReference type="PROSITE" id="PS00105">
    <property type="entry name" value="AA_TRANSFER_CLASS_1"/>
    <property type="match status" value="1"/>
</dbReference>
<dbReference type="CDD" id="cd00609">
    <property type="entry name" value="AAT_like"/>
    <property type="match status" value="1"/>
</dbReference>